<evidence type="ECO:0000259" key="4">
    <source>
        <dbReference type="Pfam" id="PF25917"/>
    </source>
</evidence>
<feature type="domain" description="YknX-like C-terminal permuted SH3-like" evidence="6">
    <location>
        <begin position="301"/>
        <end position="369"/>
    </location>
</feature>
<evidence type="ECO:0000259" key="3">
    <source>
        <dbReference type="Pfam" id="PF25876"/>
    </source>
</evidence>
<evidence type="ECO:0000313" key="7">
    <source>
        <dbReference type="EMBL" id="NIF21684.1"/>
    </source>
</evidence>
<gene>
    <name evidence="7" type="ORF">F3J40_08760</name>
</gene>
<feature type="domain" description="Multidrug resistance protein MdtA-like alpha-helical hairpin" evidence="3">
    <location>
        <begin position="103"/>
        <end position="171"/>
    </location>
</feature>
<dbReference type="PANTHER" id="PTHR30158">
    <property type="entry name" value="ACRA/E-RELATED COMPONENT OF DRUG EFFLUX TRANSPORTER"/>
    <property type="match status" value="1"/>
</dbReference>
<dbReference type="Pfam" id="PF25989">
    <property type="entry name" value="YknX_C"/>
    <property type="match status" value="1"/>
</dbReference>
<comment type="similarity">
    <text evidence="2">Belongs to the membrane fusion protein (MFP) (TC 8.A.1) family.</text>
</comment>
<dbReference type="Pfam" id="PF25944">
    <property type="entry name" value="Beta-barrel_RND"/>
    <property type="match status" value="1"/>
</dbReference>
<dbReference type="InterPro" id="IPR058624">
    <property type="entry name" value="MdtA-like_HH"/>
</dbReference>
<dbReference type="InterPro" id="IPR058637">
    <property type="entry name" value="YknX-like_C"/>
</dbReference>
<comment type="caution">
    <text evidence="7">The sequence shown here is derived from an EMBL/GenBank/DDBJ whole genome shotgun (WGS) entry which is preliminary data.</text>
</comment>
<comment type="subcellular location">
    <subcellularLocation>
        <location evidence="1">Cell inner membrane</location>
        <topology evidence="1">Lipid-anchor</topology>
    </subcellularLocation>
</comment>
<dbReference type="InterPro" id="IPR006143">
    <property type="entry name" value="RND_pump_MFP"/>
</dbReference>
<dbReference type="InterPro" id="IPR058625">
    <property type="entry name" value="MdtA-like_BSH"/>
</dbReference>
<dbReference type="InterPro" id="IPR058626">
    <property type="entry name" value="MdtA-like_b-barrel"/>
</dbReference>
<dbReference type="Gene3D" id="2.40.50.100">
    <property type="match status" value="1"/>
</dbReference>
<dbReference type="Gene3D" id="2.40.420.20">
    <property type="match status" value="1"/>
</dbReference>
<evidence type="ECO:0000256" key="2">
    <source>
        <dbReference type="ARBA" id="ARBA00009477"/>
    </source>
</evidence>
<proteinExistence type="inferred from homology"/>
<dbReference type="RefSeq" id="WP_167013769.1">
    <property type="nucleotide sequence ID" value="NZ_VWXF01000002.1"/>
</dbReference>
<dbReference type="Proteomes" id="UP001515683">
    <property type="component" value="Unassembled WGS sequence"/>
</dbReference>
<dbReference type="Pfam" id="PF25876">
    <property type="entry name" value="HH_MFP_RND"/>
    <property type="match status" value="1"/>
</dbReference>
<sequence>MPGIKHFPLPLLLILTGAVLTGCDKKASQETDVHPPQVAVEVIQPRVLSVKETLPGRVTAWRTAEIRPQVNGVIQRRLFEQGAEVTKGTALFQINAAPFAADVANAKAGLLRVDAANDKAQQQVNRLKPLMLSEAVSRQSYDDAVANARQAAADVAQARATLARKQLDLSFATVDAPISGRIDQTLVTEGAYVTPGDTSPLARIYQTDPIYVDVRQPAEVYSQLRRQVGGEQGTAAALPVQVLLPDGTVYQHPGKILFSGISVDAGTGDVLVRIEVKNPNRELLPGMFVRVQIPRQHYDDALMVPQQAVSRHEGTPTLWVVDEQQQAHQVNVDVGELSQGEYRISSGLPAGSRVVVMGMEKLADGVKVAAALAPASPTPLTMTAGE</sequence>
<dbReference type="SUPFAM" id="SSF111369">
    <property type="entry name" value="HlyD-like secretion proteins"/>
    <property type="match status" value="1"/>
</dbReference>
<dbReference type="Gene3D" id="1.10.287.470">
    <property type="entry name" value="Helix hairpin bin"/>
    <property type="match status" value="1"/>
</dbReference>
<feature type="domain" description="Multidrug resistance protein MdtA-like barrel-sandwich hybrid" evidence="4">
    <location>
        <begin position="62"/>
        <end position="202"/>
    </location>
</feature>
<dbReference type="Pfam" id="PF25917">
    <property type="entry name" value="BSH_RND"/>
    <property type="match status" value="1"/>
</dbReference>
<organism evidence="7 8">
    <name type="scientific">Candidatus Pantoea multigeneris</name>
    <dbReference type="NCBI Taxonomy" id="2608357"/>
    <lineage>
        <taxon>Bacteria</taxon>
        <taxon>Pseudomonadati</taxon>
        <taxon>Pseudomonadota</taxon>
        <taxon>Gammaproteobacteria</taxon>
        <taxon>Enterobacterales</taxon>
        <taxon>Erwiniaceae</taxon>
        <taxon>Pantoea</taxon>
    </lineage>
</organism>
<evidence type="ECO:0000256" key="1">
    <source>
        <dbReference type="ARBA" id="ARBA00004519"/>
    </source>
</evidence>
<evidence type="ECO:0000259" key="6">
    <source>
        <dbReference type="Pfam" id="PF25989"/>
    </source>
</evidence>
<name>A0ABX0RDC7_9GAMM</name>
<protein>
    <submittedName>
        <fullName evidence="7">Efflux RND transporter periplasmic adaptor subunit</fullName>
    </submittedName>
</protein>
<accession>A0ABX0RDC7</accession>
<evidence type="ECO:0000259" key="5">
    <source>
        <dbReference type="Pfam" id="PF25944"/>
    </source>
</evidence>
<keyword evidence="8" id="KW-1185">Reference proteome</keyword>
<dbReference type="PROSITE" id="PS51257">
    <property type="entry name" value="PROKAR_LIPOPROTEIN"/>
    <property type="match status" value="1"/>
</dbReference>
<dbReference type="Gene3D" id="2.40.30.170">
    <property type="match status" value="1"/>
</dbReference>
<reference evidence="7 8" key="1">
    <citation type="journal article" date="2019" name="bioRxiv">
        <title>Bacteria contribute to plant secondary compound degradation in a generalist herbivore system.</title>
        <authorList>
            <person name="Francoeur C.B."/>
            <person name="Khadempour L."/>
            <person name="Moreira-Soto R.D."/>
            <person name="Gotting K."/>
            <person name="Book A.J."/>
            <person name="Pinto-Tomas A.A."/>
            <person name="Keefover-Ring K."/>
            <person name="Currie C.R."/>
        </authorList>
    </citation>
    <scope>NUCLEOTIDE SEQUENCE [LARGE SCALE GENOMIC DNA]</scope>
    <source>
        <strain evidence="7">Acro-835</strain>
    </source>
</reference>
<evidence type="ECO:0000313" key="8">
    <source>
        <dbReference type="Proteomes" id="UP001515683"/>
    </source>
</evidence>
<dbReference type="NCBIfam" id="TIGR01730">
    <property type="entry name" value="RND_mfp"/>
    <property type="match status" value="1"/>
</dbReference>
<feature type="domain" description="Multidrug resistance protein MdtA-like beta-barrel" evidence="5">
    <location>
        <begin position="209"/>
        <end position="293"/>
    </location>
</feature>
<dbReference type="EMBL" id="VWXF01000002">
    <property type="protein sequence ID" value="NIF21684.1"/>
    <property type="molecule type" value="Genomic_DNA"/>
</dbReference>